<keyword evidence="9" id="KW-0675">Receptor</keyword>
<name>A0AAQ4DXA8_AMBAM</name>
<evidence type="ECO:0000256" key="9">
    <source>
        <dbReference type="ARBA" id="ARBA00023170"/>
    </source>
</evidence>
<feature type="transmembrane region" description="Helical" evidence="18">
    <location>
        <begin position="176"/>
        <end position="198"/>
    </location>
</feature>
<gene>
    <name evidence="20" type="ORF">V5799_006119</name>
</gene>
<accession>A0AAQ4DXA8</accession>
<evidence type="ECO:0000256" key="15">
    <source>
        <dbReference type="ARBA" id="ARBA00060240"/>
    </source>
</evidence>
<keyword evidence="6 18" id="KW-1133">Transmembrane helix</keyword>
<dbReference type="InterPro" id="IPR020846">
    <property type="entry name" value="MFS_dom"/>
</dbReference>
<evidence type="ECO:0000313" key="20">
    <source>
        <dbReference type="EMBL" id="KAK8767098.1"/>
    </source>
</evidence>
<comment type="subcellular location">
    <subcellularLocation>
        <location evidence="1">Cell membrane</location>
        <topology evidence="1">Multi-pass membrane protein</topology>
    </subcellularLocation>
</comment>
<feature type="transmembrane region" description="Helical" evidence="18">
    <location>
        <begin position="305"/>
        <end position="329"/>
    </location>
</feature>
<organism evidence="20 21">
    <name type="scientific">Amblyomma americanum</name>
    <name type="common">Lone star tick</name>
    <dbReference type="NCBI Taxonomy" id="6943"/>
    <lineage>
        <taxon>Eukaryota</taxon>
        <taxon>Metazoa</taxon>
        <taxon>Ecdysozoa</taxon>
        <taxon>Arthropoda</taxon>
        <taxon>Chelicerata</taxon>
        <taxon>Arachnida</taxon>
        <taxon>Acari</taxon>
        <taxon>Parasitiformes</taxon>
        <taxon>Ixodida</taxon>
        <taxon>Ixodoidea</taxon>
        <taxon>Ixodidae</taxon>
        <taxon>Amblyomminae</taxon>
        <taxon>Amblyomma</taxon>
    </lineage>
</organism>
<dbReference type="InterPro" id="IPR049680">
    <property type="entry name" value="FLVCR1-2_SLC49-like"/>
</dbReference>
<evidence type="ECO:0000256" key="3">
    <source>
        <dbReference type="ARBA" id="ARBA00022475"/>
    </source>
</evidence>
<dbReference type="GO" id="GO:0043249">
    <property type="term" value="P:erythrocyte maturation"/>
    <property type="evidence" value="ECO:0007669"/>
    <property type="project" value="UniProtKB-KW"/>
</dbReference>
<evidence type="ECO:0000256" key="4">
    <source>
        <dbReference type="ARBA" id="ARBA00022553"/>
    </source>
</evidence>
<evidence type="ECO:0000256" key="1">
    <source>
        <dbReference type="ARBA" id="ARBA00004651"/>
    </source>
</evidence>
<evidence type="ECO:0000256" key="6">
    <source>
        <dbReference type="ARBA" id="ARBA00022989"/>
    </source>
</evidence>
<keyword evidence="7" id="KW-0265">Erythrocyte maturation</keyword>
<comment type="function">
    <text evidence="15">Uniporter that mediates the transport of extracellular choline and ethanolamine into cells, thereby playing a key role in phospholipid biosynthesis. Choline and ethanolamine are the precursors of phosphatidylcholine and phosphatidylethanolamine, respectively, the two most abundant phospholipids. Transport is not coupled with proton transport and is exclusively driven by the choline (or ethanolamine) gradient across the plasma membrane. Also acts as a heme b transporter that mediates heme efflux from the cytoplasm to the extracellular compartment.</text>
</comment>
<evidence type="ECO:0000256" key="18">
    <source>
        <dbReference type="SAM" id="Phobius"/>
    </source>
</evidence>
<comment type="caution">
    <text evidence="20">The sequence shown here is derived from an EMBL/GenBank/DDBJ whole genome shotgun (WGS) entry which is preliminary data.</text>
</comment>
<evidence type="ECO:0000256" key="8">
    <source>
        <dbReference type="ARBA" id="ARBA00023136"/>
    </source>
</evidence>
<keyword evidence="5 18" id="KW-0812">Transmembrane</keyword>
<keyword evidence="8 18" id="KW-0472">Membrane</keyword>
<comment type="catalytic activity">
    <reaction evidence="13">
        <text>ethanolamine(in) = ethanolamine(out)</text>
        <dbReference type="Rhea" id="RHEA:32747"/>
        <dbReference type="ChEBI" id="CHEBI:57603"/>
    </reaction>
</comment>
<keyword evidence="21" id="KW-1185">Reference proteome</keyword>
<dbReference type="CDD" id="cd17398">
    <property type="entry name" value="MFS_FLVCR_like"/>
    <property type="match status" value="1"/>
</dbReference>
<evidence type="ECO:0000256" key="2">
    <source>
        <dbReference type="ARBA" id="ARBA00022448"/>
    </source>
</evidence>
<evidence type="ECO:0000256" key="12">
    <source>
        <dbReference type="ARBA" id="ARBA00036811"/>
    </source>
</evidence>
<evidence type="ECO:0000256" key="16">
    <source>
        <dbReference type="ARBA" id="ARBA00068050"/>
    </source>
</evidence>
<evidence type="ECO:0000256" key="17">
    <source>
        <dbReference type="ARBA" id="ARBA00080886"/>
    </source>
</evidence>
<dbReference type="InterPro" id="IPR036259">
    <property type="entry name" value="MFS_trans_sf"/>
</dbReference>
<evidence type="ECO:0000256" key="5">
    <source>
        <dbReference type="ARBA" id="ARBA00022692"/>
    </source>
</evidence>
<dbReference type="Gene3D" id="1.20.1250.20">
    <property type="entry name" value="MFS general substrate transporter like domains"/>
    <property type="match status" value="1"/>
</dbReference>
<dbReference type="FunFam" id="1.20.1250.20:FF:000184">
    <property type="entry name" value="Feline leukemia virus subgroup C receptor-related protein 1"/>
    <property type="match status" value="1"/>
</dbReference>
<dbReference type="Proteomes" id="UP001321473">
    <property type="component" value="Unassembled WGS sequence"/>
</dbReference>
<dbReference type="GO" id="GO:0031966">
    <property type="term" value="C:mitochondrial membrane"/>
    <property type="evidence" value="ECO:0007669"/>
    <property type="project" value="UniProtKB-ARBA"/>
</dbReference>
<comment type="catalytic activity">
    <reaction evidence="12">
        <text>choline(out) = choline(in)</text>
        <dbReference type="Rhea" id="RHEA:32751"/>
        <dbReference type="ChEBI" id="CHEBI:15354"/>
    </reaction>
</comment>
<feature type="transmembrane region" description="Helical" evidence="18">
    <location>
        <begin position="229"/>
        <end position="252"/>
    </location>
</feature>
<sequence>MSAGNECRPERRGGSGGAVGLQQLVLSRTGAVALLPPCRLPRNLRVFVCNVVWPLLCLALGKAQRTLCLWLVAAGATGVGTPARDDMEKNGKLKVQAGNDAGGGSTASSPLSPLAAGSSGAASSDMGDALTRLYPWRFVQLALFCLYSLTNAFQWIEYSIISNLVEGYYGVDATSVNWTAVVYMVTYVPLIFPAAWLLERRGLRFVVVLGALGTCAGSWIKVLSVEQDRFVVCLVGQTVVAMSQIFILSIPPRLAAVWFSAEEVSRACAVGVFGNQLGIALGFLVPPQVVDGDPKSLEGLEEIGQGLSVLCYGVAITSSLMLIAILVGFRDKPPRPPSRAQVSREQSDPAGYWRSMRNLVCNVNYMLLLVTYGINVGTFYAISTLLNRVVLSYYPGHEATAGWLGLSLVLSGMLGSVICGVVLDETHRYKETTLAVYVFSLAGMIAYTFVLGVGTLWPLFVVTCLLGFFMTGYLPLGFEFAAEVTFPEPEGTSSGLLNASAQVFGILFTMAADQLILAYGDRTTNFSLSGALLIGSILTALIRSDLRRRHAQLQAEPAAVVST</sequence>
<dbReference type="Pfam" id="PF07690">
    <property type="entry name" value="MFS_1"/>
    <property type="match status" value="1"/>
</dbReference>
<feature type="transmembrane region" description="Helical" evidence="18">
    <location>
        <begin position="264"/>
        <end position="285"/>
    </location>
</feature>
<dbReference type="GO" id="GO:0020037">
    <property type="term" value="F:heme binding"/>
    <property type="evidence" value="ECO:0007669"/>
    <property type="project" value="TreeGrafter"/>
</dbReference>
<feature type="transmembrane region" description="Helical" evidence="18">
    <location>
        <begin position="496"/>
        <end position="519"/>
    </location>
</feature>
<keyword evidence="4" id="KW-0597">Phosphoprotein</keyword>
<evidence type="ECO:0000313" key="21">
    <source>
        <dbReference type="Proteomes" id="UP001321473"/>
    </source>
</evidence>
<dbReference type="InterPro" id="IPR011701">
    <property type="entry name" value="MFS"/>
</dbReference>
<dbReference type="GO" id="GO:0097037">
    <property type="term" value="P:heme export"/>
    <property type="evidence" value="ECO:0007669"/>
    <property type="project" value="TreeGrafter"/>
</dbReference>
<feature type="transmembrane region" description="Helical" evidence="18">
    <location>
        <begin position="138"/>
        <end position="156"/>
    </location>
</feature>
<proteinExistence type="inferred from homology"/>
<evidence type="ECO:0000256" key="10">
    <source>
        <dbReference type="ARBA" id="ARBA00023180"/>
    </source>
</evidence>
<evidence type="ECO:0000256" key="11">
    <source>
        <dbReference type="ARBA" id="ARBA00035075"/>
    </source>
</evidence>
<dbReference type="PANTHER" id="PTHR10924:SF4">
    <property type="entry name" value="GH15861P"/>
    <property type="match status" value="1"/>
</dbReference>
<dbReference type="PANTHER" id="PTHR10924">
    <property type="entry name" value="MAJOR FACILITATOR SUPERFAMILY PROTEIN-RELATED"/>
    <property type="match status" value="1"/>
</dbReference>
<feature type="domain" description="Major facilitator superfamily (MFS) profile" evidence="19">
    <location>
        <begin position="140"/>
        <end position="547"/>
    </location>
</feature>
<dbReference type="AlphaFoldDB" id="A0AAQ4DXA8"/>
<dbReference type="GO" id="GO:0015232">
    <property type="term" value="F:heme transmembrane transporter activity"/>
    <property type="evidence" value="ECO:0007669"/>
    <property type="project" value="UniProtKB-ARBA"/>
</dbReference>
<dbReference type="EMBL" id="JARKHS020025759">
    <property type="protein sequence ID" value="KAK8767098.1"/>
    <property type="molecule type" value="Genomic_DNA"/>
</dbReference>
<evidence type="ECO:0000256" key="7">
    <source>
        <dbReference type="ARBA" id="ARBA00023057"/>
    </source>
</evidence>
<dbReference type="GO" id="GO:0006783">
    <property type="term" value="P:heme biosynthetic process"/>
    <property type="evidence" value="ECO:0007669"/>
    <property type="project" value="UniProtKB-ARBA"/>
</dbReference>
<feature type="transmembrane region" description="Helical" evidence="18">
    <location>
        <begin position="363"/>
        <end position="382"/>
    </location>
</feature>
<keyword evidence="2" id="KW-0813">Transport</keyword>
<reference evidence="20 21" key="1">
    <citation type="journal article" date="2023" name="Arcadia Sci">
        <title>De novo assembly of a long-read Amblyomma americanum tick genome.</title>
        <authorList>
            <person name="Chou S."/>
            <person name="Poskanzer K.E."/>
            <person name="Rollins M."/>
            <person name="Thuy-Boun P.S."/>
        </authorList>
    </citation>
    <scope>NUCLEOTIDE SEQUENCE [LARGE SCALE GENOMIC DNA]</scope>
    <source>
        <strain evidence="20">F_SG_1</strain>
        <tissue evidence="20">Salivary glands</tissue>
    </source>
</reference>
<evidence type="ECO:0000256" key="13">
    <source>
        <dbReference type="ARBA" id="ARBA00045087"/>
    </source>
</evidence>
<comment type="catalytic activity">
    <reaction evidence="11">
        <text>heme b(in) = heme b(out)</text>
        <dbReference type="Rhea" id="RHEA:75443"/>
        <dbReference type="ChEBI" id="CHEBI:60344"/>
    </reaction>
</comment>
<protein>
    <recommendedName>
        <fullName evidence="16">Choline/ethanolamine transporter FLVCR1</fullName>
    </recommendedName>
    <alternativeName>
        <fullName evidence="17">Heme transporter FLVCR1</fullName>
    </alternativeName>
</protein>
<feature type="transmembrane region" description="Helical" evidence="18">
    <location>
        <begin position="402"/>
        <end position="422"/>
    </location>
</feature>
<keyword evidence="10" id="KW-0325">Glycoprotein</keyword>
<feature type="transmembrane region" description="Helical" evidence="18">
    <location>
        <begin position="205"/>
        <end position="223"/>
    </location>
</feature>
<feature type="transmembrane region" description="Helical" evidence="18">
    <location>
        <begin position="525"/>
        <end position="542"/>
    </location>
</feature>
<dbReference type="PROSITE" id="PS50850">
    <property type="entry name" value="MFS"/>
    <property type="match status" value="1"/>
</dbReference>
<keyword evidence="3" id="KW-1003">Cell membrane</keyword>
<feature type="transmembrane region" description="Helical" evidence="18">
    <location>
        <begin position="434"/>
        <end position="450"/>
    </location>
</feature>
<dbReference type="SUPFAM" id="SSF103473">
    <property type="entry name" value="MFS general substrate transporter"/>
    <property type="match status" value="1"/>
</dbReference>
<comment type="similarity">
    <text evidence="14">Belongs to the major facilitator superfamily. Feline leukemia virus subgroup C receptor (TC 2.A.1.28.1) family.</text>
</comment>
<evidence type="ECO:0000256" key="14">
    <source>
        <dbReference type="ARBA" id="ARBA00046338"/>
    </source>
</evidence>
<evidence type="ECO:0000259" key="19">
    <source>
        <dbReference type="PROSITE" id="PS50850"/>
    </source>
</evidence>
<dbReference type="GO" id="GO:0005886">
    <property type="term" value="C:plasma membrane"/>
    <property type="evidence" value="ECO:0007669"/>
    <property type="project" value="UniProtKB-SubCell"/>
</dbReference>
<feature type="transmembrane region" description="Helical" evidence="18">
    <location>
        <begin position="456"/>
        <end position="476"/>
    </location>
</feature>